<feature type="compositionally biased region" description="Polar residues" evidence="12">
    <location>
        <begin position="17"/>
        <end position="31"/>
    </location>
</feature>
<evidence type="ECO:0000256" key="5">
    <source>
        <dbReference type="ARBA" id="ARBA00022692"/>
    </source>
</evidence>
<organism evidence="14 15">
    <name type="scientific">Acromyrmex heyeri</name>
    <dbReference type="NCBI Taxonomy" id="230685"/>
    <lineage>
        <taxon>Eukaryota</taxon>
        <taxon>Metazoa</taxon>
        <taxon>Ecdysozoa</taxon>
        <taxon>Arthropoda</taxon>
        <taxon>Hexapoda</taxon>
        <taxon>Insecta</taxon>
        <taxon>Pterygota</taxon>
        <taxon>Neoptera</taxon>
        <taxon>Endopterygota</taxon>
        <taxon>Hymenoptera</taxon>
        <taxon>Apocrita</taxon>
        <taxon>Aculeata</taxon>
        <taxon>Formicoidea</taxon>
        <taxon>Formicidae</taxon>
        <taxon>Myrmicinae</taxon>
        <taxon>Acromyrmex</taxon>
    </lineage>
</organism>
<keyword evidence="8" id="KW-0458">Lysosome</keyword>
<dbReference type="PANTHER" id="PTHR13551:SF1">
    <property type="entry name" value="MEMBRANE PROTEIN BRI3"/>
    <property type="match status" value="1"/>
</dbReference>
<feature type="transmembrane region" description="Helical" evidence="13">
    <location>
        <begin position="91"/>
        <end position="110"/>
    </location>
</feature>
<comment type="similarity">
    <text evidence="3">Belongs to the BRI3 family.</text>
</comment>
<gene>
    <name evidence="14" type="primary">Bri3</name>
    <name evidence="14" type="ORF">G6Z77_0005382</name>
</gene>
<evidence type="ECO:0000256" key="9">
    <source>
        <dbReference type="ARBA" id="ARBA00035284"/>
    </source>
</evidence>
<feature type="non-terminal residue" evidence="14">
    <location>
        <position position="1"/>
    </location>
</feature>
<evidence type="ECO:0000256" key="2">
    <source>
        <dbReference type="ARBA" id="ARBA00004556"/>
    </source>
</evidence>
<reference evidence="14 15" key="1">
    <citation type="submission" date="2020-02" db="EMBL/GenBank/DDBJ databases">
        <title>Relaxed selection underlies rapid genomic changes in the transitions from sociality to social parasitism in ants.</title>
        <authorList>
            <person name="Bi X."/>
        </authorList>
    </citation>
    <scope>NUCLEOTIDE SEQUENCE [LARGE SCALE GENOMIC DNA]</scope>
    <source>
        <strain evidence="14">BGI-DK2014b</strain>
        <tissue evidence="14">Whole body</tissue>
    </source>
</reference>
<dbReference type="OrthoDB" id="2564984at2759"/>
<evidence type="ECO:0000256" key="11">
    <source>
        <dbReference type="ARBA" id="ARBA00046593"/>
    </source>
</evidence>
<comment type="subunit">
    <text evidence="11">Interacts with BRI3BP. Interacts with MGAT1 and IFITM3.</text>
</comment>
<keyword evidence="15" id="KW-1185">Reference proteome</keyword>
<evidence type="ECO:0000256" key="13">
    <source>
        <dbReference type="SAM" id="Phobius"/>
    </source>
</evidence>
<keyword evidence="5 13" id="KW-0812">Transmembrane</keyword>
<dbReference type="GO" id="GO:0005765">
    <property type="term" value="C:lysosomal membrane"/>
    <property type="evidence" value="ECO:0007669"/>
    <property type="project" value="UniProtKB-SubCell"/>
</dbReference>
<dbReference type="AlphaFoldDB" id="A0A836EXJ3"/>
<dbReference type="PANTHER" id="PTHR13551">
    <property type="entry name" value="BRAIN PROTEIN I3"/>
    <property type="match status" value="1"/>
</dbReference>
<name>A0A836EXJ3_9HYME</name>
<sequence length="123" mass="13285">METQPLKVPETSPPPYTNSVATAPAVNSSQWQPPPGYYPNIDSGYQPGYQGSHVPSYGSTHSTAIIVPEIIVVGGCPACRIGIMEDDYTCLGLFCAIFFFPLGIICCLLLRTKRCSNCGAYFD</sequence>
<evidence type="ECO:0000313" key="15">
    <source>
        <dbReference type="Proteomes" id="UP000670152"/>
    </source>
</evidence>
<evidence type="ECO:0000256" key="4">
    <source>
        <dbReference type="ARBA" id="ARBA00022490"/>
    </source>
</evidence>
<keyword evidence="7 13" id="KW-0472">Membrane</keyword>
<evidence type="ECO:0000256" key="7">
    <source>
        <dbReference type="ARBA" id="ARBA00023136"/>
    </source>
</evidence>
<evidence type="ECO:0000256" key="1">
    <source>
        <dbReference type="ARBA" id="ARBA00004155"/>
    </source>
</evidence>
<accession>A0A836EXJ3</accession>
<proteinExistence type="inferred from homology"/>
<evidence type="ECO:0000256" key="10">
    <source>
        <dbReference type="ARBA" id="ARBA00035449"/>
    </source>
</evidence>
<keyword evidence="6 13" id="KW-1133">Transmembrane helix</keyword>
<keyword evidence="4" id="KW-0963">Cytoplasm</keyword>
<dbReference type="EMBL" id="JAANIB010009303">
    <property type="protein sequence ID" value="KAG5322197.1"/>
    <property type="molecule type" value="Genomic_DNA"/>
</dbReference>
<evidence type="ECO:0000256" key="12">
    <source>
        <dbReference type="SAM" id="MobiDB-lite"/>
    </source>
</evidence>
<feature type="region of interest" description="Disordered" evidence="12">
    <location>
        <begin position="1"/>
        <end position="39"/>
    </location>
</feature>
<evidence type="ECO:0000256" key="3">
    <source>
        <dbReference type="ARBA" id="ARBA00008090"/>
    </source>
</evidence>
<comment type="subcellular location">
    <subcellularLocation>
        <location evidence="2">Cytoplasm</location>
        <location evidence="2">Perinuclear region</location>
    </subcellularLocation>
    <subcellularLocation>
        <location evidence="1">Lysosome membrane</location>
        <topology evidence="1">Multi-pass membrane protein</topology>
    </subcellularLocation>
</comment>
<evidence type="ECO:0000256" key="6">
    <source>
        <dbReference type="ARBA" id="ARBA00022989"/>
    </source>
</evidence>
<dbReference type="GO" id="GO:0048471">
    <property type="term" value="C:perinuclear region of cytoplasm"/>
    <property type="evidence" value="ECO:0007669"/>
    <property type="project" value="UniProtKB-SubCell"/>
</dbReference>
<comment type="caution">
    <text evidence="14">The sequence shown here is derived from an EMBL/GenBank/DDBJ whole genome shotgun (WGS) entry which is preliminary data.</text>
</comment>
<evidence type="ECO:0000313" key="14">
    <source>
        <dbReference type="EMBL" id="KAG5322197.1"/>
    </source>
</evidence>
<dbReference type="Proteomes" id="UP000670152">
    <property type="component" value="Unassembled WGS sequence"/>
</dbReference>
<protein>
    <recommendedName>
        <fullName evidence="9">Membrane protein BRI3</fullName>
    </recommendedName>
    <alternativeName>
        <fullName evidence="10">Brain protein I3</fullName>
    </alternativeName>
</protein>
<feature type="non-terminal residue" evidence="14">
    <location>
        <position position="123"/>
    </location>
</feature>
<dbReference type="Pfam" id="PF10164">
    <property type="entry name" value="BRI3"/>
    <property type="match status" value="1"/>
</dbReference>
<evidence type="ECO:0000256" key="8">
    <source>
        <dbReference type="ARBA" id="ARBA00023228"/>
    </source>
</evidence>
<dbReference type="InterPro" id="IPR019317">
    <property type="entry name" value="BRI3"/>
</dbReference>